<evidence type="ECO:0000313" key="6">
    <source>
        <dbReference type="Ensembl" id="ENSPMEP00000013765.1"/>
    </source>
</evidence>
<proteinExistence type="inferred from homology"/>
<keyword evidence="7" id="KW-1185">Reference proteome</keyword>
<dbReference type="PANTHER" id="PTHR13280:SF15">
    <property type="entry name" value="PHOSPHOFURIN ACIDIC CLUSTER SORTING PROTEIN 2"/>
    <property type="match status" value="1"/>
</dbReference>
<dbReference type="Pfam" id="PF25332">
    <property type="entry name" value="C2_PACS_N"/>
    <property type="match status" value="1"/>
</dbReference>
<evidence type="ECO:0000259" key="4">
    <source>
        <dbReference type="Pfam" id="PF10254"/>
    </source>
</evidence>
<comment type="similarity">
    <text evidence="1">Belongs to the PACS family.</text>
</comment>
<dbReference type="InterPro" id="IPR057541">
    <property type="entry name" value="PACS1/2_N"/>
</dbReference>
<dbReference type="GO" id="GO:0044325">
    <property type="term" value="F:transmembrane transporter binding"/>
    <property type="evidence" value="ECO:0007669"/>
    <property type="project" value="TreeGrafter"/>
</dbReference>
<sequence length="830" mass="93127">MAERSGRLSFPGSGALNRPVPMNLFATWEIDGSSPNCIPRLCSLTLKKLVVLKELDKELISVVIAVKIQYPHFLKREGNKLQIMLQRRKRYKNRTILGYKTLAMGSIDMAEVMQHPTEGGQVLPLCSNQKDMLGKVAEIWIFSLSSQPIDHEDAALQGGQKIKCSDNYSEEEYESFSSEQEASDDAVQGQDLEDDEFDVRKPKKQRRSIVRTPSITRQQNFKQRVVALLKRFRVSDEVLDSEQDPAEPPPEVEEEDLDLDSVEFENPSDSCPELDDDDSVLSTPKPKLKPYFEGLSLSSSQTEIGSIHSSRSHREPPSPAPSPSAHNLNIWPVLLFSPVFLQEQPEAVTPTTELEMDNMDTFLERLPPSGKMTKTESLIISSNRQEAKLAGRRGRSTSLKERQPSRPQNERANSLDNERSLDTRCHLQIPRKTVYDQLNHILVSDNHLPDSIILINTSDWQGQYLSDLLQNHHLPVVCTCTMADIQAAFNTIVSRIQRFCNCNSQTPIPIKIAVAGAQHYLSAVLRLFVDHLSHKTPDWLGYMRFLIIPLGAHPVSKYLGTIDHRYNSLFQDAAWRDLFHKTEAPVIVQESPDVVSRVTQYMEGANGAHQLPIAEAMLTYKQKRFVFVSLSFSGDSDDAAPLSSSLLSSTPPQVSPAFKEASPTPPPSPSINTSFCALSTSSSQAELMGLQVDYWVAPTERKKDVEKRDSSSKNTLKCNFRSLQVSRLPPGGAEPSPQPTMSMTVVTKEKNKKVMFLQKKSKDKEVESKSQVIEGISRLICAAKHQQTMLRVLIDGVEWNDVKFFQLAAQWSSHVKHFPVGIFGHTKGPY</sequence>
<name>A0A3B3XFL9_9TELE</name>
<feature type="compositionally biased region" description="Acidic residues" evidence="3">
    <location>
        <begin position="237"/>
        <end position="263"/>
    </location>
</feature>
<reference evidence="6" key="1">
    <citation type="submission" date="2025-08" db="UniProtKB">
        <authorList>
            <consortium name="Ensembl"/>
        </authorList>
    </citation>
    <scope>IDENTIFICATION</scope>
</reference>
<dbReference type="Proteomes" id="UP000261480">
    <property type="component" value="Unplaced"/>
</dbReference>
<accession>A0A3B3XFL9</accession>
<keyword evidence="2" id="KW-0597">Phosphoprotein</keyword>
<evidence type="ECO:0000256" key="1">
    <source>
        <dbReference type="ARBA" id="ARBA00008590"/>
    </source>
</evidence>
<feature type="domain" description="Phosphofurin acidic cluster sorting protein 1/2 N-terminal C2" evidence="5">
    <location>
        <begin position="65"/>
        <end position="149"/>
    </location>
</feature>
<evidence type="ECO:0000256" key="3">
    <source>
        <dbReference type="SAM" id="MobiDB-lite"/>
    </source>
</evidence>
<reference evidence="6" key="2">
    <citation type="submission" date="2025-09" db="UniProtKB">
        <authorList>
            <consortium name="Ensembl"/>
        </authorList>
    </citation>
    <scope>IDENTIFICATION</scope>
</reference>
<evidence type="ECO:0000259" key="5">
    <source>
        <dbReference type="Pfam" id="PF25332"/>
    </source>
</evidence>
<feature type="region of interest" description="Disordered" evidence="3">
    <location>
        <begin position="365"/>
        <end position="419"/>
    </location>
</feature>
<dbReference type="Ensembl" id="ENSPMET00000021552.1">
    <property type="protein sequence ID" value="ENSPMEP00000013765.1"/>
    <property type="gene ID" value="ENSPMEG00000016295.1"/>
</dbReference>
<dbReference type="Pfam" id="PF10254">
    <property type="entry name" value="Pacs-1"/>
    <property type="match status" value="1"/>
</dbReference>
<evidence type="ECO:0000256" key="2">
    <source>
        <dbReference type="ARBA" id="ARBA00022553"/>
    </source>
</evidence>
<protein>
    <recommendedName>
        <fullName evidence="8">Phosphofurin acidic cluster sorting protein 2</fullName>
    </recommendedName>
</protein>
<feature type="compositionally biased region" description="Polar residues" evidence="3">
    <location>
        <begin position="375"/>
        <end position="384"/>
    </location>
</feature>
<evidence type="ECO:0000313" key="7">
    <source>
        <dbReference type="Proteomes" id="UP000261480"/>
    </source>
</evidence>
<feature type="region of interest" description="Disordered" evidence="3">
    <location>
        <begin position="641"/>
        <end position="670"/>
    </location>
</feature>
<evidence type="ECO:0008006" key="8">
    <source>
        <dbReference type="Google" id="ProtNLM"/>
    </source>
</evidence>
<dbReference type="AlphaFoldDB" id="A0A3B3XFL9"/>
<dbReference type="InterPro" id="IPR019381">
    <property type="entry name" value="PACS1/2_C"/>
</dbReference>
<feature type="region of interest" description="Disordered" evidence="3">
    <location>
        <begin position="237"/>
        <end position="325"/>
    </location>
</feature>
<feature type="region of interest" description="Disordered" evidence="3">
    <location>
        <begin position="168"/>
        <end position="214"/>
    </location>
</feature>
<dbReference type="PANTHER" id="PTHR13280">
    <property type="entry name" value="PHOSPHOFURIN ACIDIC CLUSTER SORTING PROTEIN"/>
    <property type="match status" value="1"/>
</dbReference>
<organism evidence="6 7">
    <name type="scientific">Poecilia mexicana</name>
    <dbReference type="NCBI Taxonomy" id="48701"/>
    <lineage>
        <taxon>Eukaryota</taxon>
        <taxon>Metazoa</taxon>
        <taxon>Chordata</taxon>
        <taxon>Craniata</taxon>
        <taxon>Vertebrata</taxon>
        <taxon>Euteleostomi</taxon>
        <taxon>Actinopterygii</taxon>
        <taxon>Neopterygii</taxon>
        <taxon>Teleostei</taxon>
        <taxon>Neoteleostei</taxon>
        <taxon>Acanthomorphata</taxon>
        <taxon>Ovalentaria</taxon>
        <taxon>Atherinomorphae</taxon>
        <taxon>Cyprinodontiformes</taxon>
        <taxon>Poeciliidae</taxon>
        <taxon>Poeciliinae</taxon>
        <taxon>Poecilia</taxon>
    </lineage>
</organism>
<feature type="domain" description="Phosphofurin acidic cluster sorting protein 1/2 C-terminal" evidence="4">
    <location>
        <begin position="434"/>
        <end position="825"/>
    </location>
</feature>
<feature type="compositionally biased region" description="Low complexity" evidence="3">
    <location>
        <begin position="641"/>
        <end position="652"/>
    </location>
</feature>
<feature type="compositionally biased region" description="Polar residues" evidence="3">
    <location>
        <begin position="405"/>
        <end position="415"/>
    </location>
</feature>
<dbReference type="GO" id="GO:0072659">
    <property type="term" value="P:protein localization to plasma membrane"/>
    <property type="evidence" value="ECO:0007669"/>
    <property type="project" value="TreeGrafter"/>
</dbReference>